<organism evidence="1 2">
    <name type="scientific">Eretmocerus hayati</name>
    <dbReference type="NCBI Taxonomy" id="131215"/>
    <lineage>
        <taxon>Eukaryota</taxon>
        <taxon>Metazoa</taxon>
        <taxon>Ecdysozoa</taxon>
        <taxon>Arthropoda</taxon>
        <taxon>Hexapoda</taxon>
        <taxon>Insecta</taxon>
        <taxon>Pterygota</taxon>
        <taxon>Neoptera</taxon>
        <taxon>Endopterygota</taxon>
        <taxon>Hymenoptera</taxon>
        <taxon>Apocrita</taxon>
        <taxon>Proctotrupomorpha</taxon>
        <taxon>Chalcidoidea</taxon>
        <taxon>Aphelinidae</taxon>
        <taxon>Aphelininae</taxon>
        <taxon>Eretmocerus</taxon>
    </lineage>
</organism>
<evidence type="ECO:0000313" key="2">
    <source>
        <dbReference type="Proteomes" id="UP001239111"/>
    </source>
</evidence>
<dbReference type="Proteomes" id="UP001239111">
    <property type="component" value="Chromosome 2"/>
</dbReference>
<reference evidence="1" key="1">
    <citation type="submission" date="2023-04" db="EMBL/GenBank/DDBJ databases">
        <title>A chromosome-level genome assembly of the parasitoid wasp Eretmocerus hayati.</title>
        <authorList>
            <person name="Zhong Y."/>
            <person name="Liu S."/>
            <person name="Liu Y."/>
        </authorList>
    </citation>
    <scope>NUCLEOTIDE SEQUENCE</scope>
    <source>
        <strain evidence="1">ZJU_SS_LIU_2023</strain>
    </source>
</reference>
<keyword evidence="2" id="KW-1185">Reference proteome</keyword>
<gene>
    <name evidence="1" type="ORF">QAD02_014880</name>
</gene>
<name>A0ACC2P7L8_9HYME</name>
<protein>
    <submittedName>
        <fullName evidence="1">Uncharacterized protein</fullName>
    </submittedName>
</protein>
<dbReference type="EMBL" id="CM056742">
    <property type="protein sequence ID" value="KAJ8679093.1"/>
    <property type="molecule type" value="Genomic_DNA"/>
</dbReference>
<comment type="caution">
    <text evidence="1">The sequence shown here is derived from an EMBL/GenBank/DDBJ whole genome shotgun (WGS) entry which is preliminary data.</text>
</comment>
<sequence length="884" mass="100975">MDSADQNPRRKRRSEHNKMYLQPTFSKRRVSSTTNWRWNKVAKGCRPDCNTQLQQDNRLGPLPTNDSLNIQQQRETDNNYFQGDGCIRPTCNAIEPSSGDFEQLGGKEGDAEDDVPVQHAISSSDYSGDDERSETSEHSEEASHNSTQTTQTEASRAVSEPVIFKSQKTDDTVMFPQSGITVHEVGANLTAISLRHHFTYEATTEIANFIKLLSGDTFNYESLFNKYYMQKHYNCDKSSILKYHFYCRKCEKQILHETSSDTMSPLRVVCRGCSHEQDVSFKNLNYFISIDLKYQFSHMLQSSKIRNKIIEASDIAKQKARSDDAPMSSASHRDLYKNLPIDDLRHIITANGNTDGAPVAENSVLSMWPATVRVNELSTPESASHTIVCGMMVVDHEPSPDLLNLYLDVVLVDNIEPLSVDGLVIEEGDDKSEFLVFVTQMNLDSKARPVVQKRKQYNARHGCSWCYAEGVSIGGCIRFPFSHTFASIRTKASHERDVKKALETRKVCNGVLGPCSVMKLLYFDPVWGCTFDDLHGGYLGMTKQHWKCWRNTNCPCYITPSGVVSINKIISKTEFPSDIERDFRPFKRRVKHKGSEWRSWLLFLSPICLKNVIPDEYLEHFCLLVKNFYLMSQDEVRNEDCLTCQGDLEEYVARCEILYGQEYMNFNPHSASHIALSVKKGGPLWGSSTFPPESFMFQLQLNKTSPKGVGKQVVSRYLQKNHLRWTIQPNLDPTKKSTQFLESVLHKNQYARNGLNHLQLTSPRILNDRVVYDRCVHAGIIYTSVDYSQNVKKNDCVVQLDDDCIVQILYLYLKQGVCFFKAQKIASTKVQIGKVQLPHIEKLHCLYDHEYSFEISRIRKKCVLMHVNDGGRYVAMLPNKLNNI</sequence>
<proteinExistence type="predicted"/>
<evidence type="ECO:0000313" key="1">
    <source>
        <dbReference type="EMBL" id="KAJ8679093.1"/>
    </source>
</evidence>
<accession>A0ACC2P7L8</accession>